<evidence type="ECO:0000256" key="2">
    <source>
        <dbReference type="ARBA" id="ARBA00012438"/>
    </source>
</evidence>
<dbReference type="EC" id="2.7.13.3" evidence="2"/>
<dbReference type="InterPro" id="IPR003661">
    <property type="entry name" value="HisK_dim/P_dom"/>
</dbReference>
<keyword evidence="7" id="KW-0067">ATP-binding</keyword>
<comment type="catalytic activity">
    <reaction evidence="1">
        <text>ATP + protein L-histidine = ADP + protein N-phospho-L-histidine.</text>
        <dbReference type="EC" id="2.7.13.3"/>
    </reaction>
</comment>
<dbReference type="Pfam" id="PF00512">
    <property type="entry name" value="HisKA"/>
    <property type="match status" value="1"/>
</dbReference>
<dbReference type="PRINTS" id="PR00344">
    <property type="entry name" value="BCTRLSENSOR"/>
</dbReference>
<evidence type="ECO:0000256" key="8">
    <source>
        <dbReference type="ARBA" id="ARBA00023012"/>
    </source>
</evidence>
<keyword evidence="9" id="KW-0175">Coiled coil</keyword>
<evidence type="ECO:0000256" key="3">
    <source>
        <dbReference type="ARBA" id="ARBA00022553"/>
    </source>
</evidence>
<dbReference type="InterPro" id="IPR036890">
    <property type="entry name" value="HATPase_C_sf"/>
</dbReference>
<evidence type="ECO:0000256" key="5">
    <source>
        <dbReference type="ARBA" id="ARBA00022741"/>
    </source>
</evidence>
<keyword evidence="5" id="KW-0547">Nucleotide-binding</keyword>
<organism evidence="11 12">
    <name type="scientific">candidate division TA06 bacterium SM23_40</name>
    <dbReference type="NCBI Taxonomy" id="1703774"/>
    <lineage>
        <taxon>Bacteria</taxon>
        <taxon>Bacteria division TA06</taxon>
    </lineage>
</organism>
<comment type="caution">
    <text evidence="11">The sequence shown here is derived from an EMBL/GenBank/DDBJ whole genome shotgun (WGS) entry which is preliminary data.</text>
</comment>
<evidence type="ECO:0000256" key="4">
    <source>
        <dbReference type="ARBA" id="ARBA00022679"/>
    </source>
</evidence>
<evidence type="ECO:0000256" key="6">
    <source>
        <dbReference type="ARBA" id="ARBA00022777"/>
    </source>
</evidence>
<dbReference type="SMART" id="SM00387">
    <property type="entry name" value="HATPase_c"/>
    <property type="match status" value="1"/>
</dbReference>
<accession>A0A0S8G927</accession>
<dbReference type="InterPro" id="IPR003594">
    <property type="entry name" value="HATPase_dom"/>
</dbReference>
<name>A0A0S8G927_UNCT6</name>
<dbReference type="AlphaFoldDB" id="A0A0S8G927"/>
<sequence length="378" mass="41867">MTLLNHRTRAALRERVKELTCLYGIARVAERPERSLDEILLSIAELLPPAWQYPEVTQGRIMLDGQSYATSGFRDGPHKQTAEILVGGEPRGIVEVVYTEEKPKLDEGPFLREERNLIQTVAREVALIIERRQTEEEKARLQEQLRHADRLATIGQLAAGVAHELNEPLGSILGFAQLTKKSRDLPRQAADDIERIEKASLHAREVVRKLMLFSRQMPPQKSKVNVNRIVEEGLYFLESRCAKEGIDVVRLLAPDLPDITADRSQLHQVLVNLVVNAIQAMPGGGTLRVTTRAEGEDHVAITVEDTGAGMSEDVVKQIFVPFFTTKDVTEGTGLGLPVVHGIVTSHGGSINVESEVGRGTRFEIRLPVAGPQDEQKNG</sequence>
<proteinExistence type="predicted"/>
<feature type="domain" description="Histidine kinase" evidence="10">
    <location>
        <begin position="160"/>
        <end position="370"/>
    </location>
</feature>
<evidence type="ECO:0000313" key="11">
    <source>
        <dbReference type="EMBL" id="KPK68218.1"/>
    </source>
</evidence>
<keyword evidence="4" id="KW-0808">Transferase</keyword>
<dbReference type="InterPro" id="IPR005467">
    <property type="entry name" value="His_kinase_dom"/>
</dbReference>
<dbReference type="SUPFAM" id="SSF55874">
    <property type="entry name" value="ATPase domain of HSP90 chaperone/DNA topoisomerase II/histidine kinase"/>
    <property type="match status" value="1"/>
</dbReference>
<dbReference type="PANTHER" id="PTHR43065">
    <property type="entry name" value="SENSOR HISTIDINE KINASE"/>
    <property type="match status" value="1"/>
</dbReference>
<dbReference type="SMART" id="SM00388">
    <property type="entry name" value="HisKA"/>
    <property type="match status" value="1"/>
</dbReference>
<evidence type="ECO:0000313" key="12">
    <source>
        <dbReference type="Proteomes" id="UP000051717"/>
    </source>
</evidence>
<dbReference type="Gene3D" id="3.30.565.10">
    <property type="entry name" value="Histidine kinase-like ATPase, C-terminal domain"/>
    <property type="match status" value="1"/>
</dbReference>
<dbReference type="PANTHER" id="PTHR43065:SF46">
    <property type="entry name" value="C4-DICARBOXYLATE TRANSPORT SENSOR PROTEIN DCTB"/>
    <property type="match status" value="1"/>
</dbReference>
<dbReference type="Pfam" id="PF02518">
    <property type="entry name" value="HATPase_c"/>
    <property type="match status" value="1"/>
</dbReference>
<reference evidence="11 12" key="1">
    <citation type="journal article" date="2015" name="Microbiome">
        <title>Genomic resolution of linkages in carbon, nitrogen, and sulfur cycling among widespread estuary sediment bacteria.</title>
        <authorList>
            <person name="Baker B.J."/>
            <person name="Lazar C.S."/>
            <person name="Teske A.P."/>
            <person name="Dick G.J."/>
        </authorList>
    </citation>
    <scope>NUCLEOTIDE SEQUENCE [LARGE SCALE GENOMIC DNA]</scope>
    <source>
        <strain evidence="11">SM23_40</strain>
    </source>
</reference>
<dbReference type="GO" id="GO:0005524">
    <property type="term" value="F:ATP binding"/>
    <property type="evidence" value="ECO:0007669"/>
    <property type="project" value="UniProtKB-KW"/>
</dbReference>
<dbReference type="SUPFAM" id="SSF47384">
    <property type="entry name" value="Homodimeric domain of signal transducing histidine kinase"/>
    <property type="match status" value="1"/>
</dbReference>
<dbReference type="InterPro" id="IPR036097">
    <property type="entry name" value="HisK_dim/P_sf"/>
</dbReference>
<keyword evidence="6" id="KW-0418">Kinase</keyword>
<keyword evidence="3" id="KW-0597">Phosphoprotein</keyword>
<keyword evidence="8" id="KW-0902">Two-component regulatory system</keyword>
<protein>
    <recommendedName>
        <fullName evidence="2">histidine kinase</fullName>
        <ecNumber evidence="2">2.7.13.3</ecNumber>
    </recommendedName>
</protein>
<dbReference type="Gene3D" id="1.10.287.130">
    <property type="match status" value="1"/>
</dbReference>
<dbReference type="Proteomes" id="UP000051717">
    <property type="component" value="Unassembled WGS sequence"/>
</dbReference>
<evidence type="ECO:0000259" key="10">
    <source>
        <dbReference type="PROSITE" id="PS50109"/>
    </source>
</evidence>
<dbReference type="PROSITE" id="PS50109">
    <property type="entry name" value="HIS_KIN"/>
    <property type="match status" value="1"/>
</dbReference>
<gene>
    <name evidence="11" type="ORF">AMJ82_08795</name>
</gene>
<evidence type="ECO:0000256" key="9">
    <source>
        <dbReference type="SAM" id="Coils"/>
    </source>
</evidence>
<evidence type="ECO:0000256" key="1">
    <source>
        <dbReference type="ARBA" id="ARBA00000085"/>
    </source>
</evidence>
<dbReference type="CDD" id="cd00082">
    <property type="entry name" value="HisKA"/>
    <property type="match status" value="1"/>
</dbReference>
<feature type="coiled-coil region" evidence="9">
    <location>
        <begin position="124"/>
        <end position="151"/>
    </location>
</feature>
<dbReference type="GO" id="GO:0000155">
    <property type="term" value="F:phosphorelay sensor kinase activity"/>
    <property type="evidence" value="ECO:0007669"/>
    <property type="project" value="InterPro"/>
</dbReference>
<dbReference type="EMBL" id="LJUI01000085">
    <property type="protein sequence ID" value="KPK68218.1"/>
    <property type="molecule type" value="Genomic_DNA"/>
</dbReference>
<evidence type="ECO:0000256" key="7">
    <source>
        <dbReference type="ARBA" id="ARBA00022840"/>
    </source>
</evidence>
<dbReference type="InterPro" id="IPR004358">
    <property type="entry name" value="Sig_transdc_His_kin-like_C"/>
</dbReference>